<dbReference type="AlphaFoldDB" id="A0A939K2A1"/>
<organism evidence="1 2">
    <name type="scientific">Fibrella rubiginis</name>
    <dbReference type="NCBI Taxonomy" id="2817060"/>
    <lineage>
        <taxon>Bacteria</taxon>
        <taxon>Pseudomonadati</taxon>
        <taxon>Bacteroidota</taxon>
        <taxon>Cytophagia</taxon>
        <taxon>Cytophagales</taxon>
        <taxon>Spirosomataceae</taxon>
        <taxon>Fibrella</taxon>
    </lineage>
</organism>
<accession>A0A939K2A1</accession>
<dbReference type="Proteomes" id="UP000664034">
    <property type="component" value="Unassembled WGS sequence"/>
</dbReference>
<keyword evidence="2" id="KW-1185">Reference proteome</keyword>
<reference evidence="1" key="1">
    <citation type="submission" date="2021-03" db="EMBL/GenBank/DDBJ databases">
        <title>Fibrella sp. HMF5335 genome sequencing and assembly.</title>
        <authorList>
            <person name="Kang H."/>
            <person name="Kim H."/>
            <person name="Bae S."/>
            <person name="Joh K."/>
        </authorList>
    </citation>
    <scope>NUCLEOTIDE SEQUENCE</scope>
    <source>
        <strain evidence="1">HMF5335</strain>
    </source>
</reference>
<comment type="caution">
    <text evidence="1">The sequence shown here is derived from an EMBL/GenBank/DDBJ whole genome shotgun (WGS) entry which is preliminary data.</text>
</comment>
<dbReference type="EMBL" id="JAFMYV010000002">
    <property type="protein sequence ID" value="MBO0936099.1"/>
    <property type="molecule type" value="Genomic_DNA"/>
</dbReference>
<sequence length="111" mass="11995">MDYDGKLFRIVSNTDNGETSSATFFRYHQDGDRLIGSYCGGVIVDGSLAGTVDDAGVLTFQYQHVNTDGETRTGTCRSVPETLPTGKIRLHETWQWTSGDGSAGASVIEEV</sequence>
<evidence type="ECO:0000313" key="1">
    <source>
        <dbReference type="EMBL" id="MBO0936099.1"/>
    </source>
</evidence>
<evidence type="ECO:0000313" key="2">
    <source>
        <dbReference type="Proteomes" id="UP000664034"/>
    </source>
</evidence>
<name>A0A939K2A1_9BACT</name>
<dbReference type="InterPro" id="IPR058595">
    <property type="entry name" value="Avidin-like"/>
</dbReference>
<gene>
    <name evidence="1" type="ORF">J2I47_06025</name>
</gene>
<proteinExistence type="predicted"/>
<dbReference type="RefSeq" id="WP_207363642.1">
    <property type="nucleotide sequence ID" value="NZ_JAFMYV010000002.1"/>
</dbReference>
<dbReference type="Pfam" id="PF26421">
    <property type="entry name" value="Avidin_like"/>
    <property type="match status" value="1"/>
</dbReference>
<protein>
    <submittedName>
        <fullName evidence="1">N-acetylglutamate synthase</fullName>
    </submittedName>
</protein>